<protein>
    <recommendedName>
        <fullName evidence="4">dihydroneopterin aldolase</fullName>
        <ecNumber evidence="4">4.1.2.25</ecNumber>
    </recommendedName>
    <alternativeName>
        <fullName evidence="7">7,8-dihydroneopterin aldolase</fullName>
    </alternativeName>
</protein>
<evidence type="ECO:0000256" key="6">
    <source>
        <dbReference type="ARBA" id="ARBA00023239"/>
    </source>
</evidence>
<dbReference type="InterPro" id="IPR006157">
    <property type="entry name" value="FolB_dom"/>
</dbReference>
<feature type="domain" description="Dihydroneopterin aldolase/epimerase" evidence="8">
    <location>
        <begin position="171"/>
        <end position="297"/>
    </location>
</feature>
<evidence type="ECO:0000313" key="10">
    <source>
        <dbReference type="Proteomes" id="UP000824998"/>
    </source>
</evidence>
<dbReference type="Proteomes" id="UP000824998">
    <property type="component" value="Unassembled WGS sequence"/>
</dbReference>
<dbReference type="SMART" id="SM00905">
    <property type="entry name" value="FolB"/>
    <property type="match status" value="1"/>
</dbReference>
<comment type="pathway">
    <text evidence="2">Cofactor biosynthesis; tetrahydrofolate biosynthesis; 2-amino-4-hydroxy-6-hydroxymethyl-7,8-dihydropteridine diphosphate from 7,8-dihydroneopterin triphosphate: step 3/4.</text>
</comment>
<dbReference type="GO" id="GO:0005737">
    <property type="term" value="C:cytoplasm"/>
    <property type="evidence" value="ECO:0007669"/>
    <property type="project" value="TreeGrafter"/>
</dbReference>
<dbReference type="PANTHER" id="PTHR42844">
    <property type="entry name" value="DIHYDRONEOPTERIN ALDOLASE 1-RELATED"/>
    <property type="match status" value="1"/>
</dbReference>
<dbReference type="InterPro" id="IPR006156">
    <property type="entry name" value="Dihydroneopterin_aldolase"/>
</dbReference>
<comment type="catalytic activity">
    <reaction evidence="1">
        <text>7,8-dihydroneopterin = 6-hydroxymethyl-7,8-dihydropterin + glycolaldehyde</text>
        <dbReference type="Rhea" id="RHEA:10540"/>
        <dbReference type="ChEBI" id="CHEBI:17001"/>
        <dbReference type="ChEBI" id="CHEBI:17071"/>
        <dbReference type="ChEBI" id="CHEBI:44841"/>
        <dbReference type="EC" id="4.1.2.25"/>
    </reaction>
</comment>
<gene>
    <name evidence="9" type="ORF">BJ875DRAFT_502129</name>
</gene>
<organism evidence="9 10">
    <name type="scientific">Amylocarpus encephaloides</name>
    <dbReference type="NCBI Taxonomy" id="45428"/>
    <lineage>
        <taxon>Eukaryota</taxon>
        <taxon>Fungi</taxon>
        <taxon>Dikarya</taxon>
        <taxon>Ascomycota</taxon>
        <taxon>Pezizomycotina</taxon>
        <taxon>Leotiomycetes</taxon>
        <taxon>Helotiales</taxon>
        <taxon>Helotiales incertae sedis</taxon>
        <taxon>Amylocarpus</taxon>
    </lineage>
</organism>
<dbReference type="AlphaFoldDB" id="A0A9P7YRF0"/>
<evidence type="ECO:0000256" key="4">
    <source>
        <dbReference type="ARBA" id="ARBA00013043"/>
    </source>
</evidence>
<proteinExistence type="inferred from homology"/>
<dbReference type="GO" id="GO:0004150">
    <property type="term" value="F:dihydroneopterin aldolase activity"/>
    <property type="evidence" value="ECO:0007669"/>
    <property type="project" value="UniProtKB-EC"/>
</dbReference>
<dbReference type="EC" id="4.1.2.25" evidence="4"/>
<evidence type="ECO:0000256" key="3">
    <source>
        <dbReference type="ARBA" id="ARBA00005708"/>
    </source>
</evidence>
<dbReference type="SUPFAM" id="SSF55620">
    <property type="entry name" value="Tetrahydrobiopterin biosynthesis enzymes-like"/>
    <property type="match status" value="1"/>
</dbReference>
<evidence type="ECO:0000259" key="8">
    <source>
        <dbReference type="SMART" id="SM00905"/>
    </source>
</evidence>
<name>A0A9P7YRF0_9HELO</name>
<evidence type="ECO:0000256" key="1">
    <source>
        <dbReference type="ARBA" id="ARBA00001353"/>
    </source>
</evidence>
<dbReference type="InterPro" id="IPR043133">
    <property type="entry name" value="GTP-CH-I_C/QueF"/>
</dbReference>
<evidence type="ECO:0000256" key="7">
    <source>
        <dbReference type="ARBA" id="ARBA00032903"/>
    </source>
</evidence>
<dbReference type="OrthoDB" id="5425486at2759"/>
<reference evidence="9" key="1">
    <citation type="journal article" date="2021" name="IMA Fungus">
        <title>Genomic characterization of three marine fungi, including Emericellopsis atlantica sp. nov. with signatures of a generalist lifestyle and marine biomass degradation.</title>
        <authorList>
            <person name="Hagestad O.C."/>
            <person name="Hou L."/>
            <person name="Andersen J.H."/>
            <person name="Hansen E.H."/>
            <person name="Altermark B."/>
            <person name="Li C."/>
            <person name="Kuhnert E."/>
            <person name="Cox R.J."/>
            <person name="Crous P.W."/>
            <person name="Spatafora J.W."/>
            <person name="Lail K."/>
            <person name="Amirebrahimi M."/>
            <person name="Lipzen A."/>
            <person name="Pangilinan J."/>
            <person name="Andreopoulos W."/>
            <person name="Hayes R.D."/>
            <person name="Ng V."/>
            <person name="Grigoriev I.V."/>
            <person name="Jackson S.A."/>
            <person name="Sutton T.D.S."/>
            <person name="Dobson A.D.W."/>
            <person name="Rama T."/>
        </authorList>
    </citation>
    <scope>NUCLEOTIDE SEQUENCE</scope>
    <source>
        <strain evidence="9">TRa018bII</strain>
    </source>
</reference>
<evidence type="ECO:0000256" key="2">
    <source>
        <dbReference type="ARBA" id="ARBA00005013"/>
    </source>
</evidence>
<sequence length="318" mass="34430">MAQPSPTSKVDLFSTISQAPATIRVRNLRTILAVGTDAWGGPDKEQPVLISASVFLRQPFESASTQDAVTESTVNYGTLSKAILKSCSDIRSQMHAGDSGGNQEIGSLQHLLDYIRLDLVESGLVLPLMVIALEVNVMLPKGSLLGSGVSMAQTTVYDPEQSTAKALSMVLRLHDLRIPTLIGVHPNERLARQLVVANVEIDRWIAQEDSYCRLEQLVSKVCTSPPRGHSTKIPQTIEESSFQTLESLASHLAERIVTLFIFPAAHSTPVDVHNITISLEKPTAVTMADAPMVELTIRNSLEEIGLLVKPKSGTCCKG</sequence>
<dbReference type="Pfam" id="PF02152">
    <property type="entry name" value="FolB"/>
    <property type="match status" value="1"/>
</dbReference>
<keyword evidence="10" id="KW-1185">Reference proteome</keyword>
<evidence type="ECO:0000256" key="5">
    <source>
        <dbReference type="ARBA" id="ARBA00022909"/>
    </source>
</evidence>
<dbReference type="EMBL" id="MU251371">
    <property type="protein sequence ID" value="KAG9238371.1"/>
    <property type="molecule type" value="Genomic_DNA"/>
</dbReference>
<dbReference type="Gene3D" id="3.30.1130.10">
    <property type="match status" value="2"/>
</dbReference>
<dbReference type="GO" id="GO:0046656">
    <property type="term" value="P:folic acid biosynthetic process"/>
    <property type="evidence" value="ECO:0007669"/>
    <property type="project" value="UniProtKB-KW"/>
</dbReference>
<comment type="caution">
    <text evidence="9">The sequence shown here is derived from an EMBL/GenBank/DDBJ whole genome shotgun (WGS) entry which is preliminary data.</text>
</comment>
<keyword evidence="6" id="KW-0456">Lyase</keyword>
<evidence type="ECO:0000313" key="9">
    <source>
        <dbReference type="EMBL" id="KAG9238371.1"/>
    </source>
</evidence>
<dbReference type="PANTHER" id="PTHR42844:SF1">
    <property type="entry name" value="DIHYDRONEOPTERIN ALDOLASE 1-RELATED"/>
    <property type="match status" value="1"/>
</dbReference>
<accession>A0A9P7YRF0</accession>
<comment type="similarity">
    <text evidence="3">Belongs to the DHNA family.</text>
</comment>
<keyword evidence="5" id="KW-0289">Folate biosynthesis</keyword>